<evidence type="ECO:0000313" key="2">
    <source>
        <dbReference type="EMBL" id="CAD8473381.1"/>
    </source>
</evidence>
<dbReference type="EMBL" id="HBEP01006012">
    <property type="protein sequence ID" value="CAD8473381.1"/>
    <property type="molecule type" value="Transcribed_RNA"/>
</dbReference>
<feature type="compositionally biased region" description="Acidic residues" evidence="1">
    <location>
        <begin position="132"/>
        <end position="144"/>
    </location>
</feature>
<sequence length="202" mass="20431">MDAASAELAESGRLQTEIHRFINECNEKLAALHRRHSKAGGGSGSGRWKKSDQSAKDALEGNLKDARDGFLPGERLAAARASAASVQESARQNAAHHAASEPPSSGRPAINTAGSGGAAGGSGAAAGRASDDDAPDHDDGEEDDVLRKANYYTVSSAASSAHAAREREPPPRPADLGGDLGAAASLLASAAELLDILVGSCA</sequence>
<evidence type="ECO:0000256" key="1">
    <source>
        <dbReference type="SAM" id="MobiDB-lite"/>
    </source>
</evidence>
<feature type="compositionally biased region" description="Gly residues" evidence="1">
    <location>
        <begin position="114"/>
        <end position="124"/>
    </location>
</feature>
<organism evidence="2">
    <name type="scientific">Phaeocystis antarctica</name>
    <dbReference type="NCBI Taxonomy" id="33657"/>
    <lineage>
        <taxon>Eukaryota</taxon>
        <taxon>Haptista</taxon>
        <taxon>Haptophyta</taxon>
        <taxon>Prymnesiophyceae</taxon>
        <taxon>Phaeocystales</taxon>
        <taxon>Phaeocystaceae</taxon>
        <taxon>Phaeocystis</taxon>
    </lineage>
</organism>
<proteinExistence type="predicted"/>
<evidence type="ECO:0000313" key="3">
    <source>
        <dbReference type="EMBL" id="CAD8473383.1"/>
    </source>
</evidence>
<protein>
    <submittedName>
        <fullName evidence="2">Uncharacterized protein</fullName>
    </submittedName>
</protein>
<feature type="region of interest" description="Disordered" evidence="1">
    <location>
        <begin position="33"/>
        <end position="179"/>
    </location>
</feature>
<dbReference type="AlphaFoldDB" id="A0A6T7NZF1"/>
<accession>A0A6T7NZF1</accession>
<feature type="compositionally biased region" description="Basic and acidic residues" evidence="1">
    <location>
        <begin position="49"/>
        <end position="68"/>
    </location>
</feature>
<gene>
    <name evidence="2" type="ORF">PANT1444_LOCUS3328</name>
    <name evidence="3" type="ORF">PANT1444_LOCUS3329</name>
</gene>
<dbReference type="EMBL" id="HBEP01006013">
    <property type="protein sequence ID" value="CAD8473383.1"/>
    <property type="molecule type" value="Transcribed_RNA"/>
</dbReference>
<feature type="compositionally biased region" description="Low complexity" evidence="1">
    <location>
        <begin position="75"/>
        <end position="97"/>
    </location>
</feature>
<name>A0A6T7NZF1_9EUKA</name>
<reference evidence="2" key="1">
    <citation type="submission" date="2021-01" db="EMBL/GenBank/DDBJ databases">
        <authorList>
            <person name="Corre E."/>
            <person name="Pelletier E."/>
            <person name="Niang G."/>
            <person name="Scheremetjew M."/>
            <person name="Finn R."/>
            <person name="Kale V."/>
            <person name="Holt S."/>
            <person name="Cochrane G."/>
            <person name="Meng A."/>
            <person name="Brown T."/>
            <person name="Cohen L."/>
        </authorList>
    </citation>
    <scope>NUCLEOTIDE SEQUENCE</scope>
    <source>
        <strain evidence="2">CCMP1374</strain>
    </source>
</reference>